<dbReference type="Gene3D" id="1.20.5.3310">
    <property type="match status" value="1"/>
</dbReference>
<dbReference type="PANTHER" id="PTHR33162">
    <property type="entry name" value="SEC-INDEPENDENT PROTEIN TRANSLOCASE PROTEIN TATA, CHLOROPLASTIC"/>
    <property type="match status" value="1"/>
</dbReference>
<evidence type="ECO:0000256" key="1">
    <source>
        <dbReference type="ARBA" id="ARBA00004167"/>
    </source>
</evidence>
<protein>
    <recommendedName>
        <fullName evidence="9">Sec-independent protein translocase protein TatB</fullName>
    </recommendedName>
</protein>
<feature type="compositionally biased region" description="Polar residues" evidence="10">
    <location>
        <begin position="76"/>
        <end position="92"/>
    </location>
</feature>
<dbReference type="GO" id="GO:0043953">
    <property type="term" value="P:protein transport by the Tat complex"/>
    <property type="evidence" value="ECO:0007669"/>
    <property type="project" value="UniProtKB-UniRule"/>
</dbReference>
<name>A4BP66_9GAMM</name>
<keyword evidence="4 9" id="KW-0812">Transmembrane</keyword>
<keyword evidence="8 9" id="KW-0472">Membrane</keyword>
<dbReference type="OrthoDB" id="9816005at2"/>
<keyword evidence="6 9" id="KW-1133">Transmembrane helix</keyword>
<evidence type="ECO:0000256" key="3">
    <source>
        <dbReference type="ARBA" id="ARBA00022475"/>
    </source>
</evidence>
<dbReference type="EMBL" id="AAOF01000003">
    <property type="protein sequence ID" value="EAR22367.1"/>
    <property type="molecule type" value="Genomic_DNA"/>
</dbReference>
<dbReference type="Proteomes" id="UP000003374">
    <property type="component" value="Unassembled WGS sequence"/>
</dbReference>
<dbReference type="STRING" id="314278.NB231_11544"/>
<keyword evidence="13" id="KW-1185">Reference proteome</keyword>
<feature type="transmembrane region" description="Helical" evidence="11">
    <location>
        <begin position="6"/>
        <end position="22"/>
    </location>
</feature>
<organism evidence="12 13">
    <name type="scientific">Nitrococcus mobilis Nb-231</name>
    <dbReference type="NCBI Taxonomy" id="314278"/>
    <lineage>
        <taxon>Bacteria</taxon>
        <taxon>Pseudomonadati</taxon>
        <taxon>Pseudomonadota</taxon>
        <taxon>Gammaproteobacteria</taxon>
        <taxon>Chromatiales</taxon>
        <taxon>Ectothiorhodospiraceae</taxon>
        <taxon>Nitrococcus</taxon>
    </lineage>
</organism>
<dbReference type="InterPro" id="IPR018448">
    <property type="entry name" value="TatB"/>
</dbReference>
<keyword evidence="5 9" id="KW-0653">Protein transport</keyword>
<sequence>MFDVGFWELFVIGLIALIVLGPERLPRLARTVGLWIGRARAAFYSVREEVEREINAEGLRETQRALQREMEASARQGYSRTTTGATPSLRDQLNTDHDEPDHTGRNTRQ</sequence>
<comment type="subunit">
    <text evidence="9">The Tat system comprises two distinct complexes: a TatABC complex, containing multiple copies of TatA, TatB and TatC subunits, and a separate TatA complex, containing only TatA subunits. Substrates initially bind to the TatABC complex, which probably triggers association of the separate TatA complex to form the active translocon.</text>
</comment>
<evidence type="ECO:0000256" key="11">
    <source>
        <dbReference type="SAM" id="Phobius"/>
    </source>
</evidence>
<dbReference type="PRINTS" id="PR01506">
    <property type="entry name" value="TATBPROTEIN"/>
</dbReference>
<evidence type="ECO:0000256" key="5">
    <source>
        <dbReference type="ARBA" id="ARBA00022927"/>
    </source>
</evidence>
<evidence type="ECO:0000256" key="8">
    <source>
        <dbReference type="ARBA" id="ARBA00023136"/>
    </source>
</evidence>
<evidence type="ECO:0000313" key="13">
    <source>
        <dbReference type="Proteomes" id="UP000003374"/>
    </source>
</evidence>
<proteinExistence type="inferred from homology"/>
<keyword evidence="2 9" id="KW-0813">Transport</keyword>
<reference evidence="12 13" key="1">
    <citation type="submission" date="2006-02" db="EMBL/GenBank/DDBJ databases">
        <authorList>
            <person name="Waterbury J."/>
            <person name="Ferriera S."/>
            <person name="Johnson J."/>
            <person name="Kravitz S."/>
            <person name="Halpern A."/>
            <person name="Remington K."/>
            <person name="Beeson K."/>
            <person name="Tran B."/>
            <person name="Rogers Y.-H."/>
            <person name="Friedman R."/>
            <person name="Venter J.C."/>
        </authorList>
    </citation>
    <scope>NUCLEOTIDE SEQUENCE [LARGE SCALE GENOMIC DNA]</scope>
    <source>
        <strain evidence="12 13">Nb-231</strain>
    </source>
</reference>
<evidence type="ECO:0000256" key="9">
    <source>
        <dbReference type="HAMAP-Rule" id="MF_00237"/>
    </source>
</evidence>
<dbReference type="PANTHER" id="PTHR33162:SF1">
    <property type="entry name" value="SEC-INDEPENDENT PROTEIN TRANSLOCASE PROTEIN TATA, CHLOROPLASTIC"/>
    <property type="match status" value="1"/>
</dbReference>
<gene>
    <name evidence="9" type="primary">tatB</name>
    <name evidence="12" type="ORF">NB231_11544</name>
</gene>
<dbReference type="Pfam" id="PF02416">
    <property type="entry name" value="TatA_B_E"/>
    <property type="match status" value="1"/>
</dbReference>
<evidence type="ECO:0000313" key="12">
    <source>
        <dbReference type="EMBL" id="EAR22367.1"/>
    </source>
</evidence>
<evidence type="ECO:0000256" key="2">
    <source>
        <dbReference type="ARBA" id="ARBA00022448"/>
    </source>
</evidence>
<dbReference type="AlphaFoldDB" id="A4BP66"/>
<dbReference type="eggNOG" id="COG1826">
    <property type="taxonomic scope" value="Bacteria"/>
</dbReference>
<evidence type="ECO:0000256" key="6">
    <source>
        <dbReference type="ARBA" id="ARBA00022989"/>
    </source>
</evidence>
<comment type="similarity">
    <text evidence="9">Belongs to the TatB family.</text>
</comment>
<feature type="region of interest" description="Disordered" evidence="10">
    <location>
        <begin position="65"/>
        <end position="109"/>
    </location>
</feature>
<comment type="caution">
    <text evidence="12">The sequence shown here is derived from an EMBL/GenBank/DDBJ whole genome shotgun (WGS) entry which is preliminary data.</text>
</comment>
<feature type="compositionally biased region" description="Basic and acidic residues" evidence="10">
    <location>
        <begin position="93"/>
        <end position="109"/>
    </location>
</feature>
<keyword evidence="7 9" id="KW-0811">Translocation</keyword>
<dbReference type="GO" id="GO:0033281">
    <property type="term" value="C:TAT protein transport complex"/>
    <property type="evidence" value="ECO:0007669"/>
    <property type="project" value="UniProtKB-UniRule"/>
</dbReference>
<dbReference type="InterPro" id="IPR003369">
    <property type="entry name" value="TatA/B/E"/>
</dbReference>
<evidence type="ECO:0000256" key="10">
    <source>
        <dbReference type="SAM" id="MobiDB-lite"/>
    </source>
</evidence>
<dbReference type="RefSeq" id="WP_005002673.1">
    <property type="nucleotide sequence ID" value="NZ_CH672427.1"/>
</dbReference>
<dbReference type="NCBIfam" id="TIGR01410">
    <property type="entry name" value="tatB"/>
    <property type="match status" value="1"/>
</dbReference>
<comment type="subcellular location">
    <subcellularLocation>
        <location evidence="9">Cell membrane</location>
        <topology evidence="9">Single-pass membrane protein</topology>
    </subcellularLocation>
    <subcellularLocation>
        <location evidence="1">Membrane</location>
        <topology evidence="1">Single-pass membrane protein</topology>
    </subcellularLocation>
</comment>
<dbReference type="HOGENOM" id="CLU_086034_1_1_6"/>
<dbReference type="GO" id="GO:0008320">
    <property type="term" value="F:protein transmembrane transporter activity"/>
    <property type="evidence" value="ECO:0007669"/>
    <property type="project" value="UniProtKB-UniRule"/>
</dbReference>
<accession>A4BP66</accession>
<dbReference type="HAMAP" id="MF_00237">
    <property type="entry name" value="TatB"/>
    <property type="match status" value="1"/>
</dbReference>
<evidence type="ECO:0000256" key="4">
    <source>
        <dbReference type="ARBA" id="ARBA00022692"/>
    </source>
</evidence>
<evidence type="ECO:0000256" key="7">
    <source>
        <dbReference type="ARBA" id="ARBA00023010"/>
    </source>
</evidence>
<keyword evidence="3 9" id="KW-1003">Cell membrane</keyword>
<comment type="function">
    <text evidence="9">Part of the twin-arginine translocation (Tat) system that transports large folded proteins containing a characteristic twin-arginine motif in their signal peptide across membranes. Together with TatC, TatB is part of a receptor directly interacting with Tat signal peptides. TatB may form an oligomeric binding site that transiently accommodates folded Tat precursor proteins before their translocation.</text>
</comment>